<gene>
    <name evidence="4" type="ORF">AB1Y20_000611</name>
</gene>
<feature type="domain" description="Calponin-homology (CH)" evidence="3">
    <location>
        <begin position="1"/>
        <end position="105"/>
    </location>
</feature>
<comment type="caution">
    <text evidence="4">The sequence shown here is derived from an EMBL/GenBank/DDBJ whole genome shotgun (WGS) entry which is preliminary data.</text>
</comment>
<protein>
    <recommendedName>
        <fullName evidence="3">Calponin-homology (CH) domain-containing protein</fullName>
    </recommendedName>
</protein>
<evidence type="ECO:0000259" key="3">
    <source>
        <dbReference type="PROSITE" id="PS50021"/>
    </source>
</evidence>
<feature type="region of interest" description="Disordered" evidence="2">
    <location>
        <begin position="185"/>
        <end position="206"/>
    </location>
</feature>
<dbReference type="GO" id="GO:0051015">
    <property type="term" value="F:actin filament binding"/>
    <property type="evidence" value="ECO:0007669"/>
    <property type="project" value="TreeGrafter"/>
</dbReference>
<dbReference type="GO" id="GO:0007015">
    <property type="term" value="P:actin filament organization"/>
    <property type="evidence" value="ECO:0007669"/>
    <property type="project" value="TreeGrafter"/>
</dbReference>
<keyword evidence="5" id="KW-1185">Reference proteome</keyword>
<dbReference type="PRINTS" id="PR00888">
    <property type="entry name" value="SM22CALPONIN"/>
</dbReference>
<name>A0AB34K6B8_PRYPA</name>
<evidence type="ECO:0000256" key="1">
    <source>
        <dbReference type="SAM" id="Coils"/>
    </source>
</evidence>
<dbReference type="InterPro" id="IPR003096">
    <property type="entry name" value="SM22_calponin"/>
</dbReference>
<keyword evidence="1" id="KW-0175">Coiled coil</keyword>
<dbReference type="SMART" id="SM00033">
    <property type="entry name" value="CH"/>
    <property type="match status" value="1"/>
</dbReference>
<dbReference type="PANTHER" id="PTHR47385:SF14">
    <property type="entry name" value="TRANSGELIN"/>
    <property type="match status" value="1"/>
</dbReference>
<dbReference type="InterPro" id="IPR036872">
    <property type="entry name" value="CH_dom_sf"/>
</dbReference>
<dbReference type="InterPro" id="IPR001715">
    <property type="entry name" value="CH_dom"/>
</dbReference>
<feature type="compositionally biased region" description="Basic and acidic residues" evidence="2">
    <location>
        <begin position="186"/>
        <end position="205"/>
    </location>
</feature>
<dbReference type="PANTHER" id="PTHR47385">
    <property type="entry name" value="CALPONIN"/>
    <property type="match status" value="1"/>
</dbReference>
<dbReference type="GO" id="GO:0015629">
    <property type="term" value="C:actin cytoskeleton"/>
    <property type="evidence" value="ECO:0007669"/>
    <property type="project" value="TreeGrafter"/>
</dbReference>
<evidence type="ECO:0000313" key="5">
    <source>
        <dbReference type="Proteomes" id="UP001515480"/>
    </source>
</evidence>
<proteinExistence type="predicted"/>
<dbReference type="EMBL" id="JBGBPQ010000001">
    <property type="protein sequence ID" value="KAL1529670.1"/>
    <property type="molecule type" value="Genomic_DNA"/>
</dbReference>
<sequence>MEQEARQWIEDCLNDTTLFHAGFPEGLRDGRVLCNLVNFIKPGILPPPSTSSTAFKQMENIASYLRACAVLGVPNHELFQTVDLFEAKNIKAVLTNIHALGRAAQTLSEYRGPVLGAKLATANSRDFSDRHDSYLNKAGSGINATSPTKVAEAHLWPMEQAELTLLQMLAAAAQAAVKKFRVQKNKAKEATSEAERRNDAAKEARAAFAKAEATEVAAQTADAKAAAEAKTLAAKAEAEKAEKAALEAAAQATQARKDAAAAEKAAALAVAAEAAALAEATAHQPDNTTPPPPSEAAAMFESLRADGAAAMAGASPVSDALAGYSEPPSAKELSEKDESISQLQAELRTARAALKEKELELEASAMREASLRQMIKLALAETIPPRTTVTGASFTHTQS</sequence>
<dbReference type="Gene3D" id="1.10.418.10">
    <property type="entry name" value="Calponin-like domain"/>
    <property type="match status" value="1"/>
</dbReference>
<reference evidence="4 5" key="1">
    <citation type="journal article" date="2024" name="Science">
        <title>Giant polyketide synthase enzymes in the biosynthesis of giant marine polyether toxins.</title>
        <authorList>
            <person name="Fallon T.R."/>
            <person name="Shende V.V."/>
            <person name="Wierzbicki I.H."/>
            <person name="Pendleton A.L."/>
            <person name="Watervoot N.F."/>
            <person name="Auber R.P."/>
            <person name="Gonzalez D.J."/>
            <person name="Wisecaver J.H."/>
            <person name="Moore B.S."/>
        </authorList>
    </citation>
    <scope>NUCLEOTIDE SEQUENCE [LARGE SCALE GENOMIC DNA]</scope>
    <source>
        <strain evidence="4 5">12B1</strain>
    </source>
</reference>
<accession>A0AB34K6B8</accession>
<dbReference type="Pfam" id="PF00307">
    <property type="entry name" value="CH"/>
    <property type="match status" value="1"/>
</dbReference>
<evidence type="ECO:0000256" key="2">
    <source>
        <dbReference type="SAM" id="MobiDB-lite"/>
    </source>
</evidence>
<feature type="coiled-coil region" evidence="1">
    <location>
        <begin position="333"/>
        <end position="360"/>
    </location>
</feature>
<dbReference type="SUPFAM" id="SSF47576">
    <property type="entry name" value="Calponin-homology domain, CH-domain"/>
    <property type="match status" value="1"/>
</dbReference>
<evidence type="ECO:0000313" key="4">
    <source>
        <dbReference type="EMBL" id="KAL1529670.1"/>
    </source>
</evidence>
<dbReference type="Proteomes" id="UP001515480">
    <property type="component" value="Unassembled WGS sequence"/>
</dbReference>
<dbReference type="InterPro" id="IPR050606">
    <property type="entry name" value="Calponin-like"/>
</dbReference>
<dbReference type="PROSITE" id="PS50021">
    <property type="entry name" value="CH"/>
    <property type="match status" value="1"/>
</dbReference>
<dbReference type="AlphaFoldDB" id="A0AB34K6B8"/>
<organism evidence="4 5">
    <name type="scientific">Prymnesium parvum</name>
    <name type="common">Toxic golden alga</name>
    <dbReference type="NCBI Taxonomy" id="97485"/>
    <lineage>
        <taxon>Eukaryota</taxon>
        <taxon>Haptista</taxon>
        <taxon>Haptophyta</taxon>
        <taxon>Prymnesiophyceae</taxon>
        <taxon>Prymnesiales</taxon>
        <taxon>Prymnesiaceae</taxon>
        <taxon>Prymnesium</taxon>
    </lineage>
</organism>